<comment type="caution">
    <text evidence="1">The sequence shown here is derived from an EMBL/GenBank/DDBJ whole genome shotgun (WGS) entry which is preliminary data.</text>
</comment>
<keyword evidence="2" id="KW-1185">Reference proteome</keyword>
<evidence type="ECO:0000313" key="1">
    <source>
        <dbReference type="EMBL" id="EDM77622.1"/>
    </source>
</evidence>
<proteinExistence type="predicted"/>
<dbReference type="AlphaFoldDB" id="A6G974"/>
<name>A6G974_9BACT</name>
<dbReference type="Proteomes" id="UP000005801">
    <property type="component" value="Unassembled WGS sequence"/>
</dbReference>
<accession>A6G974</accession>
<reference evidence="1 2" key="1">
    <citation type="submission" date="2007-06" db="EMBL/GenBank/DDBJ databases">
        <authorList>
            <person name="Shimkets L."/>
            <person name="Ferriera S."/>
            <person name="Johnson J."/>
            <person name="Kravitz S."/>
            <person name="Beeson K."/>
            <person name="Sutton G."/>
            <person name="Rogers Y.-H."/>
            <person name="Friedman R."/>
            <person name="Frazier M."/>
            <person name="Venter J.C."/>
        </authorList>
    </citation>
    <scope>NUCLEOTIDE SEQUENCE [LARGE SCALE GENOMIC DNA]</scope>
    <source>
        <strain evidence="1 2">SIR-1</strain>
    </source>
</reference>
<organism evidence="1 2">
    <name type="scientific">Plesiocystis pacifica SIR-1</name>
    <dbReference type="NCBI Taxonomy" id="391625"/>
    <lineage>
        <taxon>Bacteria</taxon>
        <taxon>Pseudomonadati</taxon>
        <taxon>Myxococcota</taxon>
        <taxon>Polyangia</taxon>
        <taxon>Nannocystales</taxon>
        <taxon>Nannocystaceae</taxon>
        <taxon>Plesiocystis</taxon>
    </lineage>
</organism>
<evidence type="ECO:0000313" key="2">
    <source>
        <dbReference type="Proteomes" id="UP000005801"/>
    </source>
</evidence>
<dbReference type="EMBL" id="ABCS01000043">
    <property type="protein sequence ID" value="EDM77622.1"/>
    <property type="molecule type" value="Genomic_DNA"/>
</dbReference>
<protein>
    <submittedName>
        <fullName evidence="1">Uncharacterized protein</fullName>
    </submittedName>
</protein>
<sequence length="133" mass="14714">MDEFPERFALAERQGLIALVRKYPQMGLSDLLRLLEHGRTGRMLGSLTLGECASGLADAESIEVADKASLREVYDARVLETLRDASEPLSPAEVQERIGGTAQEARTALQRLAAARKIRRTWKSRGHHGYLVA</sequence>
<gene>
    <name evidence="1" type="ORF">PPSIR1_03018</name>
</gene>